<dbReference type="GO" id="GO:0005546">
    <property type="term" value="F:phosphatidylinositol-4,5-bisphosphate binding"/>
    <property type="evidence" value="ECO:0007669"/>
    <property type="project" value="TreeGrafter"/>
</dbReference>
<accession>A0AAV1JZX2</accession>
<dbReference type="PANTHER" id="PTHR16092:SF14">
    <property type="entry name" value="EXOCYST COMPLEX COMPONENT 1 ISOFORM X1"/>
    <property type="match status" value="1"/>
</dbReference>
<feature type="region of interest" description="Disordered" evidence="2">
    <location>
        <begin position="397"/>
        <end position="417"/>
    </location>
</feature>
<dbReference type="GO" id="GO:0006893">
    <property type="term" value="P:Golgi to plasma membrane transport"/>
    <property type="evidence" value="ECO:0007669"/>
    <property type="project" value="TreeGrafter"/>
</dbReference>
<sequence>MKFEEGVRPVCSVSVSGNGGRSQRLVVESSGALVVFEGSARLRSWPLHIARLRTDLPNGEVSIEMGGETMKWICSDESRLELSRAAVAVTISGSTHSLSEVELGALLEDTEIDDGDAEKHVKQLGEKLAQLDALNVGGMLAAATEGGGSKLAARLEEGSAFGAALSVRVSKLEALTRLGGGAIQARSGAARADTSARALRAELAEIYDWLDAPALADLDSLQAMSLGSVEGRARALAAAEALRSTLKMEKSAPVYRLRLTAVRERLRRLARARDQLAAALARHLNNALIHLANEAHTPGLPGAGRRHHGELQSYAPFMRWLRDMDERAYDALVKVYVGTWSKVYEREVGAACDAARTSLYPDQTDTLLSDVLTLVETICNNEQDFCTQFFALDVDPKESSDGEKSESGGGEGRQASDTRRLMADLFPTLEQQLVTLLAHVERDPYGAMRALACLGRRVLGEAAADTGEKRWARLVLAAAAVAAKRGADRSVTDRLATLPEHVKQAAKKPKCGIFAFIPELEEMSAVCESIFAGGRRADLDRWYLSLCTAMVATIGSAEHPRTPREIVHLENFHRLHAAVCALRVPALDALRRETRRRYTEALRRYVTQYFGRPLDKITQFFEGVSEAVAAGAREEEVCYRAAYSKHALRKLLALYPAGEVRRALHRLYRTVEKHLSEECGLLQVVWRAMQEEFMAQHVALQSRIAACYPGAGLALPLTTQDILDAFSDIAREH</sequence>
<dbReference type="GO" id="GO:0005886">
    <property type="term" value="C:plasma membrane"/>
    <property type="evidence" value="ECO:0007669"/>
    <property type="project" value="TreeGrafter"/>
</dbReference>
<dbReference type="Proteomes" id="UP001497472">
    <property type="component" value="Unassembled WGS sequence"/>
</dbReference>
<organism evidence="4 5">
    <name type="scientific">Leptosia nina</name>
    <dbReference type="NCBI Taxonomy" id="320188"/>
    <lineage>
        <taxon>Eukaryota</taxon>
        <taxon>Metazoa</taxon>
        <taxon>Ecdysozoa</taxon>
        <taxon>Arthropoda</taxon>
        <taxon>Hexapoda</taxon>
        <taxon>Insecta</taxon>
        <taxon>Pterygota</taxon>
        <taxon>Neoptera</taxon>
        <taxon>Endopterygota</taxon>
        <taxon>Lepidoptera</taxon>
        <taxon>Glossata</taxon>
        <taxon>Ditrysia</taxon>
        <taxon>Papilionoidea</taxon>
        <taxon>Pieridae</taxon>
        <taxon>Pierinae</taxon>
        <taxon>Leptosia</taxon>
    </lineage>
</organism>
<evidence type="ECO:0000313" key="5">
    <source>
        <dbReference type="Proteomes" id="UP001497472"/>
    </source>
</evidence>
<dbReference type="EMBL" id="CAVLEF010000280">
    <property type="protein sequence ID" value="CAK1555051.1"/>
    <property type="molecule type" value="Genomic_DNA"/>
</dbReference>
<evidence type="ECO:0000256" key="2">
    <source>
        <dbReference type="SAM" id="MobiDB-lite"/>
    </source>
</evidence>
<dbReference type="GO" id="GO:0000145">
    <property type="term" value="C:exocyst"/>
    <property type="evidence" value="ECO:0007669"/>
    <property type="project" value="TreeGrafter"/>
</dbReference>
<evidence type="ECO:0000256" key="1">
    <source>
        <dbReference type="SAM" id="Coils"/>
    </source>
</evidence>
<dbReference type="GO" id="GO:0006887">
    <property type="term" value="P:exocytosis"/>
    <property type="evidence" value="ECO:0007669"/>
    <property type="project" value="TreeGrafter"/>
</dbReference>
<keyword evidence="1" id="KW-0175">Coiled coil</keyword>
<gene>
    <name evidence="4" type="ORF">LNINA_LOCUS13891</name>
</gene>
<evidence type="ECO:0000313" key="4">
    <source>
        <dbReference type="EMBL" id="CAK1555051.1"/>
    </source>
</evidence>
<dbReference type="AlphaFoldDB" id="A0AAV1JZX2"/>
<protein>
    <recommendedName>
        <fullName evidence="3">Exocyst complex component Sec3 C-terminal domain-containing protein</fullName>
    </recommendedName>
</protein>
<feature type="coiled-coil region" evidence="1">
    <location>
        <begin position="259"/>
        <end position="286"/>
    </location>
</feature>
<name>A0AAV1JZX2_9NEOP</name>
<feature type="domain" description="Exocyst complex component Sec3 C-terminal" evidence="3">
    <location>
        <begin position="410"/>
        <end position="710"/>
    </location>
</feature>
<dbReference type="PANTHER" id="PTHR16092">
    <property type="entry name" value="SEC3/SYNTAXIN-RELATED"/>
    <property type="match status" value="1"/>
</dbReference>
<dbReference type="Pfam" id="PF20654">
    <property type="entry name" value="Sec3_C-term"/>
    <property type="match status" value="1"/>
</dbReference>
<dbReference type="InterPro" id="IPR048628">
    <property type="entry name" value="Sec3_C"/>
</dbReference>
<reference evidence="4 5" key="1">
    <citation type="submission" date="2023-11" db="EMBL/GenBank/DDBJ databases">
        <authorList>
            <person name="Okamura Y."/>
        </authorList>
    </citation>
    <scope>NUCLEOTIDE SEQUENCE [LARGE SCALE GENOMIC DNA]</scope>
</reference>
<proteinExistence type="predicted"/>
<comment type="caution">
    <text evidence="4">The sequence shown here is derived from an EMBL/GenBank/DDBJ whole genome shotgun (WGS) entry which is preliminary data.</text>
</comment>
<evidence type="ECO:0000259" key="3">
    <source>
        <dbReference type="Pfam" id="PF20654"/>
    </source>
</evidence>
<keyword evidence="5" id="KW-1185">Reference proteome</keyword>
<feature type="compositionally biased region" description="Basic and acidic residues" evidence="2">
    <location>
        <begin position="397"/>
        <end position="406"/>
    </location>
</feature>